<dbReference type="AlphaFoldDB" id="A6KB22"/>
<dbReference type="EMBL" id="CH474033">
    <property type="protein sequence ID" value="EDL99843.1"/>
    <property type="molecule type" value="Genomic_DNA"/>
</dbReference>
<proteinExistence type="predicted"/>
<reference evidence="1 2" key="1">
    <citation type="submission" date="2005-09" db="EMBL/GenBank/DDBJ databases">
        <authorList>
            <person name="Mural R.J."/>
            <person name="Li P.W."/>
            <person name="Adams M.D."/>
            <person name="Amanatides P.G."/>
            <person name="Baden-Tillson H."/>
            <person name="Barnstead M."/>
            <person name="Chin S.H."/>
            <person name="Dew I."/>
            <person name="Evans C.A."/>
            <person name="Ferriera S."/>
            <person name="Flanigan M."/>
            <person name="Fosler C."/>
            <person name="Glodek A."/>
            <person name="Gu Z."/>
            <person name="Holt R.A."/>
            <person name="Jennings D."/>
            <person name="Kraft C.L."/>
            <person name="Lu F."/>
            <person name="Nguyen T."/>
            <person name="Nusskern D.R."/>
            <person name="Pfannkoch C.M."/>
            <person name="Sitter C."/>
            <person name="Sutton G.G."/>
            <person name="Venter J.C."/>
            <person name="Wang Z."/>
            <person name="Woodage T."/>
            <person name="Zheng X.H."/>
            <person name="Zhong F."/>
        </authorList>
    </citation>
    <scope>NUCLEOTIDE SEQUENCE [LARGE SCALE GENOMIC DNA]</scope>
    <source>
        <strain>BN</strain>
        <strain evidence="2">Sprague-Dawley</strain>
    </source>
</reference>
<protein>
    <submittedName>
        <fullName evidence="1">RCG22959</fullName>
    </submittedName>
</protein>
<sequence>MLCEFQLDPNVLPAVWGSRSQLSWAKAASSSLCFFPFQFPSSF</sequence>
<dbReference type="Proteomes" id="UP000234681">
    <property type="component" value="Chromosome 1"/>
</dbReference>
<evidence type="ECO:0000313" key="2">
    <source>
        <dbReference type="Proteomes" id="UP000234681"/>
    </source>
</evidence>
<name>A6KB22_RAT</name>
<organism evidence="1 2">
    <name type="scientific">Rattus norvegicus</name>
    <name type="common">Rat</name>
    <dbReference type="NCBI Taxonomy" id="10116"/>
    <lineage>
        <taxon>Eukaryota</taxon>
        <taxon>Metazoa</taxon>
        <taxon>Chordata</taxon>
        <taxon>Craniata</taxon>
        <taxon>Vertebrata</taxon>
        <taxon>Euteleostomi</taxon>
        <taxon>Mammalia</taxon>
        <taxon>Eutheria</taxon>
        <taxon>Euarchontoglires</taxon>
        <taxon>Glires</taxon>
        <taxon>Rodentia</taxon>
        <taxon>Myomorpha</taxon>
        <taxon>Muroidea</taxon>
        <taxon>Muridae</taxon>
        <taxon>Murinae</taxon>
        <taxon>Rattus</taxon>
    </lineage>
</organism>
<evidence type="ECO:0000313" key="1">
    <source>
        <dbReference type="EMBL" id="EDL99843.1"/>
    </source>
</evidence>
<accession>A6KB22</accession>
<gene>
    <name evidence="1" type="ORF">rCG_22959</name>
</gene>